<evidence type="ECO:0000313" key="2">
    <source>
        <dbReference type="Proteomes" id="UP000092661"/>
    </source>
</evidence>
<dbReference type="EMBL" id="CP016534">
    <property type="protein sequence ID" value="ANU11116.1"/>
    <property type="molecule type" value="Genomic_DNA"/>
</dbReference>
<dbReference type="Gene3D" id="3.40.50.300">
    <property type="entry name" value="P-loop containing nucleotide triphosphate hydrolases"/>
    <property type="match status" value="1"/>
</dbReference>
<dbReference type="Proteomes" id="UP000092661">
    <property type="component" value="Chromosome"/>
</dbReference>
<dbReference type="InterPro" id="IPR039421">
    <property type="entry name" value="Type_1_exporter"/>
</dbReference>
<accession>A0ABM6D601</accession>
<evidence type="ECO:0008006" key="3">
    <source>
        <dbReference type="Google" id="ProtNLM"/>
    </source>
</evidence>
<name>A0ABM6D601_9BACL</name>
<dbReference type="SUPFAM" id="SSF52540">
    <property type="entry name" value="P-loop containing nucleoside triphosphate hydrolases"/>
    <property type="match status" value="1"/>
</dbReference>
<organism evidence="1 2">
    <name type="scientific">Planococcus antarcticus DSM 14505</name>
    <dbReference type="NCBI Taxonomy" id="1185653"/>
    <lineage>
        <taxon>Bacteria</taxon>
        <taxon>Bacillati</taxon>
        <taxon>Bacillota</taxon>
        <taxon>Bacilli</taxon>
        <taxon>Bacillales</taxon>
        <taxon>Caryophanaceae</taxon>
        <taxon>Planococcus</taxon>
    </lineage>
</organism>
<dbReference type="PANTHER" id="PTHR43394">
    <property type="entry name" value="ATP-DEPENDENT PERMEASE MDL1, MITOCHONDRIAL"/>
    <property type="match status" value="1"/>
</dbReference>
<gene>
    <name evidence="1" type="ORF">BBH88_12825</name>
</gene>
<evidence type="ECO:0000313" key="1">
    <source>
        <dbReference type="EMBL" id="ANU11116.1"/>
    </source>
</evidence>
<dbReference type="InterPro" id="IPR027417">
    <property type="entry name" value="P-loop_NTPase"/>
</dbReference>
<dbReference type="PANTHER" id="PTHR43394:SF1">
    <property type="entry name" value="ATP-BINDING CASSETTE SUB-FAMILY B MEMBER 10, MITOCHONDRIAL"/>
    <property type="match status" value="1"/>
</dbReference>
<proteinExistence type="predicted"/>
<protein>
    <recommendedName>
        <fullName evidence="3">ABC transporter ATP-binding protein</fullName>
    </recommendedName>
</protein>
<sequence length="69" mass="7912">MKKTRIGKTTIITSHRLSAIQHAHQILVMDDGTIVEIGSHEELMRKQGRYCEMYELQQLEALVEQGGEM</sequence>
<keyword evidence="2" id="KW-1185">Reference proteome</keyword>
<reference evidence="1" key="1">
    <citation type="submission" date="2016-10" db="EMBL/GenBank/DDBJ databases">
        <authorList>
            <person name="See-Too W.S."/>
        </authorList>
    </citation>
    <scope>NUCLEOTIDE SEQUENCE</scope>
    <source>
        <strain evidence="1">DSM 14505</strain>
    </source>
</reference>